<feature type="domain" description="Prenyltransferase alpha-alpha toroid" evidence="9">
    <location>
        <begin position="2"/>
        <end position="152"/>
    </location>
</feature>
<feature type="region of interest" description="Disordered" evidence="8">
    <location>
        <begin position="249"/>
        <end position="270"/>
    </location>
</feature>
<dbReference type="Gene3D" id="1.50.10.20">
    <property type="match status" value="2"/>
</dbReference>
<proteinExistence type="inferred from homology"/>
<comment type="cofactor">
    <cofactor evidence="1">
        <name>Zn(2+)</name>
        <dbReference type="ChEBI" id="CHEBI:29105"/>
    </cofactor>
</comment>
<dbReference type="GO" id="GO:0004660">
    <property type="term" value="F:protein farnesyltransferase activity"/>
    <property type="evidence" value="ECO:0007669"/>
    <property type="project" value="TreeGrafter"/>
</dbReference>
<evidence type="ECO:0000256" key="5">
    <source>
        <dbReference type="ARBA" id="ARBA00022723"/>
    </source>
</evidence>
<dbReference type="AlphaFoldDB" id="A0A1R1YE87"/>
<evidence type="ECO:0000256" key="7">
    <source>
        <dbReference type="ARBA" id="ARBA00022833"/>
    </source>
</evidence>
<keyword evidence="11" id="KW-1185">Reference proteome</keyword>
<gene>
    <name evidence="10" type="ORF">AYI70_g1022</name>
</gene>
<dbReference type="InterPro" id="IPR045089">
    <property type="entry name" value="PGGT1B-like"/>
</dbReference>
<evidence type="ECO:0000256" key="4">
    <source>
        <dbReference type="ARBA" id="ARBA00022679"/>
    </source>
</evidence>
<evidence type="ECO:0000259" key="9">
    <source>
        <dbReference type="Pfam" id="PF00432"/>
    </source>
</evidence>
<evidence type="ECO:0000256" key="6">
    <source>
        <dbReference type="ARBA" id="ARBA00022737"/>
    </source>
</evidence>
<dbReference type="Proteomes" id="UP000187283">
    <property type="component" value="Unassembled WGS sequence"/>
</dbReference>
<comment type="similarity">
    <text evidence="2">Belongs to the protein prenyltransferase subunit beta family.</text>
</comment>
<dbReference type="InterPro" id="IPR008930">
    <property type="entry name" value="Terpenoid_cyclase/PrenylTrfase"/>
</dbReference>
<dbReference type="InterPro" id="IPR001330">
    <property type="entry name" value="Prenyltrans"/>
</dbReference>
<evidence type="ECO:0000256" key="1">
    <source>
        <dbReference type="ARBA" id="ARBA00001947"/>
    </source>
</evidence>
<keyword evidence="7" id="KW-0862">Zinc</keyword>
<sequence length="465" mass="51145">MKSLSSGYQSLNASQPWFCLWILNTAYHLNATISPEERTKFLSKIASLQNETGGFAGTPTFSTIVTTKNINVSENIPYDFVKSDQAKCGEQSHLLSSFAAVCSLVLLGGKEAASLTNRSTMLNWLLQMKQSNGSFTVHFNGEVDLRGSYCAINYDGGFGPSPGVESHGSYSFCAIAILDILDRFECIDMAAFLDYVTKRQMPLEGGFNGRINKLVDGCYSYWIGSIFPMIQSKLDTSSFNSYFYSKLDGDSSNSPNKDLAETRTSGDNNEPGLNYHQDLLFDRMMLQKYILLCCQAHPILKAGDRGNNKRSACGLRDKPGTFPDYYHTSYCLSGLSVSQHYLVQQKDAAIPELDDILLRPNAGCADCKLVISSSQYGAKLGATSCSNDGSSAAKWIPKSDLVSDACSCGCCVKRKLARLAKINSYVANEKRKLLVFGEISDNQVMPVHPVYNLGIDKISEFFSFQ</sequence>
<dbReference type="SUPFAM" id="SSF48239">
    <property type="entry name" value="Terpenoid cyclases/Protein prenyltransferases"/>
    <property type="match status" value="1"/>
</dbReference>
<dbReference type="PANTHER" id="PTHR11774:SF6">
    <property type="entry name" value="PROTEIN FARNESYLTRANSFERASE SUBUNIT BETA"/>
    <property type="match status" value="1"/>
</dbReference>
<evidence type="ECO:0000256" key="2">
    <source>
        <dbReference type="ARBA" id="ARBA00010497"/>
    </source>
</evidence>
<evidence type="ECO:0000256" key="3">
    <source>
        <dbReference type="ARBA" id="ARBA00022602"/>
    </source>
</evidence>
<keyword evidence="3" id="KW-0637">Prenyltransferase</keyword>
<comment type="caution">
    <text evidence="10">The sequence shown here is derived from an EMBL/GenBank/DDBJ whole genome shotgun (WGS) entry which is preliminary data.</text>
</comment>
<feature type="domain" description="Prenyltransferase alpha-alpha toroid" evidence="9">
    <location>
        <begin position="153"/>
        <end position="356"/>
    </location>
</feature>
<dbReference type="GO" id="GO:0046872">
    <property type="term" value="F:metal ion binding"/>
    <property type="evidence" value="ECO:0007669"/>
    <property type="project" value="UniProtKB-KW"/>
</dbReference>
<evidence type="ECO:0000313" key="10">
    <source>
        <dbReference type="EMBL" id="OMJ25248.1"/>
    </source>
</evidence>
<evidence type="ECO:0000256" key="8">
    <source>
        <dbReference type="SAM" id="MobiDB-lite"/>
    </source>
</evidence>
<dbReference type="Pfam" id="PF00432">
    <property type="entry name" value="Prenyltrans"/>
    <property type="match status" value="2"/>
</dbReference>
<dbReference type="STRING" id="133412.A0A1R1YE87"/>
<dbReference type="EMBL" id="LSSN01000201">
    <property type="protein sequence ID" value="OMJ25248.1"/>
    <property type="molecule type" value="Genomic_DNA"/>
</dbReference>
<dbReference type="GO" id="GO:0005965">
    <property type="term" value="C:protein farnesyltransferase complex"/>
    <property type="evidence" value="ECO:0007669"/>
    <property type="project" value="TreeGrafter"/>
</dbReference>
<keyword evidence="4 10" id="KW-0808">Transferase</keyword>
<accession>A0A1R1YE87</accession>
<protein>
    <submittedName>
        <fullName evidence="10">Protein farnesyltransferase subunit beta</fullName>
    </submittedName>
</protein>
<dbReference type="OrthoDB" id="10261146at2759"/>
<organism evidence="10 11">
    <name type="scientific">Smittium culicis</name>
    <dbReference type="NCBI Taxonomy" id="133412"/>
    <lineage>
        <taxon>Eukaryota</taxon>
        <taxon>Fungi</taxon>
        <taxon>Fungi incertae sedis</taxon>
        <taxon>Zoopagomycota</taxon>
        <taxon>Kickxellomycotina</taxon>
        <taxon>Harpellomycetes</taxon>
        <taxon>Harpellales</taxon>
        <taxon>Legeriomycetaceae</taxon>
        <taxon>Smittium</taxon>
    </lineage>
</organism>
<keyword evidence="6" id="KW-0677">Repeat</keyword>
<reference evidence="10 11" key="1">
    <citation type="submission" date="2017-01" db="EMBL/GenBank/DDBJ databases">
        <authorList>
            <person name="Mah S.A."/>
            <person name="Swanson W.J."/>
            <person name="Moy G.W."/>
            <person name="Vacquier V.D."/>
        </authorList>
    </citation>
    <scope>NUCLEOTIDE SEQUENCE [LARGE SCALE GENOMIC DNA]</scope>
    <source>
        <strain evidence="10 11">GSMNP</strain>
    </source>
</reference>
<feature type="compositionally biased region" description="Polar residues" evidence="8">
    <location>
        <begin position="250"/>
        <end position="268"/>
    </location>
</feature>
<keyword evidence="5" id="KW-0479">Metal-binding</keyword>
<name>A0A1R1YE87_9FUNG</name>
<evidence type="ECO:0000313" key="11">
    <source>
        <dbReference type="Proteomes" id="UP000187283"/>
    </source>
</evidence>
<dbReference type="PANTHER" id="PTHR11774">
    <property type="entry name" value="GERANYLGERANYL TRANSFERASE TYPE BETA SUBUNIT"/>
    <property type="match status" value="1"/>
</dbReference>